<accession>A0ABU6RZR7</accession>
<proteinExistence type="predicted"/>
<feature type="non-terminal residue" evidence="1">
    <location>
        <position position="94"/>
    </location>
</feature>
<sequence length="94" mass="10388">SGRRTATLCIPWRHGIKCMRWIFPPSRMRGCGLNGMGHPCGPTQPCAGRPWEDPFPHGYGMTWTSSSVQKSAAVYAGSLVTRDAVVLMPRTRRS</sequence>
<evidence type="ECO:0000313" key="2">
    <source>
        <dbReference type="Proteomes" id="UP001341840"/>
    </source>
</evidence>
<name>A0ABU6RZR7_9FABA</name>
<comment type="caution">
    <text evidence="1">The sequence shown here is derived from an EMBL/GenBank/DDBJ whole genome shotgun (WGS) entry which is preliminary data.</text>
</comment>
<feature type="non-terminal residue" evidence="1">
    <location>
        <position position="1"/>
    </location>
</feature>
<organism evidence="1 2">
    <name type="scientific">Stylosanthes scabra</name>
    <dbReference type="NCBI Taxonomy" id="79078"/>
    <lineage>
        <taxon>Eukaryota</taxon>
        <taxon>Viridiplantae</taxon>
        <taxon>Streptophyta</taxon>
        <taxon>Embryophyta</taxon>
        <taxon>Tracheophyta</taxon>
        <taxon>Spermatophyta</taxon>
        <taxon>Magnoliopsida</taxon>
        <taxon>eudicotyledons</taxon>
        <taxon>Gunneridae</taxon>
        <taxon>Pentapetalae</taxon>
        <taxon>rosids</taxon>
        <taxon>fabids</taxon>
        <taxon>Fabales</taxon>
        <taxon>Fabaceae</taxon>
        <taxon>Papilionoideae</taxon>
        <taxon>50 kb inversion clade</taxon>
        <taxon>dalbergioids sensu lato</taxon>
        <taxon>Dalbergieae</taxon>
        <taxon>Pterocarpus clade</taxon>
        <taxon>Stylosanthes</taxon>
    </lineage>
</organism>
<dbReference type="EMBL" id="JASCZI010035354">
    <property type="protein sequence ID" value="MED6129507.1"/>
    <property type="molecule type" value="Genomic_DNA"/>
</dbReference>
<gene>
    <name evidence="1" type="ORF">PIB30_108639</name>
</gene>
<evidence type="ECO:0000313" key="1">
    <source>
        <dbReference type="EMBL" id="MED6129507.1"/>
    </source>
</evidence>
<dbReference type="Proteomes" id="UP001341840">
    <property type="component" value="Unassembled WGS sequence"/>
</dbReference>
<keyword evidence="2" id="KW-1185">Reference proteome</keyword>
<reference evidence="1 2" key="1">
    <citation type="journal article" date="2023" name="Plants (Basel)">
        <title>Bridging the Gap: Combining Genomics and Transcriptomics Approaches to Understand Stylosanthes scabra, an Orphan Legume from the Brazilian Caatinga.</title>
        <authorList>
            <person name="Ferreira-Neto J.R.C."/>
            <person name="da Silva M.D."/>
            <person name="Binneck E."/>
            <person name="de Melo N.F."/>
            <person name="da Silva R.H."/>
            <person name="de Melo A.L.T.M."/>
            <person name="Pandolfi V."/>
            <person name="Bustamante F.O."/>
            <person name="Brasileiro-Vidal A.C."/>
            <person name="Benko-Iseppon A.M."/>
        </authorList>
    </citation>
    <scope>NUCLEOTIDE SEQUENCE [LARGE SCALE GENOMIC DNA]</scope>
    <source>
        <tissue evidence="1">Leaves</tissue>
    </source>
</reference>
<protein>
    <submittedName>
        <fullName evidence="1">Uncharacterized protein</fullName>
    </submittedName>
</protein>